<evidence type="ECO:0000313" key="1">
    <source>
        <dbReference type="EMBL" id="KQK81660.1"/>
    </source>
</evidence>
<protein>
    <submittedName>
        <fullName evidence="1">Uncharacterized protein</fullName>
    </submittedName>
</protein>
<name>A0A0Q3Q0G9_AMAAE</name>
<dbReference type="EMBL" id="LMAW01002226">
    <property type="protein sequence ID" value="KQK81660.1"/>
    <property type="molecule type" value="Genomic_DNA"/>
</dbReference>
<comment type="caution">
    <text evidence="1">The sequence shown here is derived from an EMBL/GenBank/DDBJ whole genome shotgun (WGS) entry which is preliminary data.</text>
</comment>
<gene>
    <name evidence="1" type="ORF">AAES_78372</name>
</gene>
<sequence length="214" mass="24201">MHSPNLHGECRIAIKFQRDCSEVNLANKKMRKIYVDMTVFLDFVYLFTDLISENIRNAGNLQVLQASPLGLKVISQERAQIFPPSFPQALIYIHPNCLIVMPPIHLLDPLVLHLVLALSAFRSLEAWIIQTNSGADFWLLNASWTDLVKNEQPSSVVIAQELAELLWLFQRSRGIRETKGEKKYQLQKDLVACVTCSGSTLRVDHTSGWDGEAV</sequence>
<reference evidence="1 2" key="1">
    <citation type="submission" date="2015-10" db="EMBL/GenBank/DDBJ databases">
        <authorList>
            <person name="Gilbert D.G."/>
        </authorList>
    </citation>
    <scope>NUCLEOTIDE SEQUENCE [LARGE SCALE GENOMIC DNA]</scope>
    <source>
        <strain evidence="1">FVVF132</strain>
    </source>
</reference>
<dbReference type="AlphaFoldDB" id="A0A0Q3Q0G9"/>
<organism evidence="1 2">
    <name type="scientific">Amazona aestiva</name>
    <name type="common">Blue-fronted Amazon parrot</name>
    <dbReference type="NCBI Taxonomy" id="12930"/>
    <lineage>
        <taxon>Eukaryota</taxon>
        <taxon>Metazoa</taxon>
        <taxon>Chordata</taxon>
        <taxon>Craniata</taxon>
        <taxon>Vertebrata</taxon>
        <taxon>Euteleostomi</taxon>
        <taxon>Archelosauria</taxon>
        <taxon>Archosauria</taxon>
        <taxon>Dinosauria</taxon>
        <taxon>Saurischia</taxon>
        <taxon>Theropoda</taxon>
        <taxon>Coelurosauria</taxon>
        <taxon>Aves</taxon>
        <taxon>Neognathae</taxon>
        <taxon>Neoaves</taxon>
        <taxon>Telluraves</taxon>
        <taxon>Australaves</taxon>
        <taxon>Psittaciformes</taxon>
        <taxon>Psittacidae</taxon>
        <taxon>Amazona</taxon>
    </lineage>
</organism>
<proteinExistence type="predicted"/>
<dbReference type="Proteomes" id="UP000051836">
    <property type="component" value="Unassembled WGS sequence"/>
</dbReference>
<evidence type="ECO:0000313" key="2">
    <source>
        <dbReference type="Proteomes" id="UP000051836"/>
    </source>
</evidence>
<accession>A0A0Q3Q0G9</accession>
<keyword evidence="2" id="KW-1185">Reference proteome</keyword>